<keyword evidence="2" id="KW-1185">Reference proteome</keyword>
<proteinExistence type="predicted"/>
<name>A0A5C5YJK5_9BACT</name>
<sequence length="155" mass="17210">MLPKFVRSSAPLLTEIVLLVLMAWPAPIPVGHRHSDYSSRVSDTQLAWHLHCYHGGCAEAGDRSSDWHWHWVYPADHYANLEVGDVPQCVAPVVTGRLDAPLASPGISSLDCLTSKDWRTLDRPSLPPQRQLSFQSAAVLHCRQSLPELLGVIRC</sequence>
<comment type="caution">
    <text evidence="1">The sequence shown here is derived from an EMBL/GenBank/DDBJ whole genome shotgun (WGS) entry which is preliminary data.</text>
</comment>
<dbReference type="EMBL" id="SJPK01000001">
    <property type="protein sequence ID" value="TWT75074.1"/>
    <property type="molecule type" value="Genomic_DNA"/>
</dbReference>
<reference evidence="1 2" key="1">
    <citation type="submission" date="2019-02" db="EMBL/GenBank/DDBJ databases">
        <title>Deep-cultivation of Planctomycetes and their phenomic and genomic characterization uncovers novel biology.</title>
        <authorList>
            <person name="Wiegand S."/>
            <person name="Jogler M."/>
            <person name="Boedeker C."/>
            <person name="Pinto D."/>
            <person name="Vollmers J."/>
            <person name="Rivas-Marin E."/>
            <person name="Kohn T."/>
            <person name="Peeters S.H."/>
            <person name="Heuer A."/>
            <person name="Rast P."/>
            <person name="Oberbeckmann S."/>
            <person name="Bunk B."/>
            <person name="Jeske O."/>
            <person name="Meyerdierks A."/>
            <person name="Storesund J.E."/>
            <person name="Kallscheuer N."/>
            <person name="Luecker S."/>
            <person name="Lage O.M."/>
            <person name="Pohl T."/>
            <person name="Merkel B.J."/>
            <person name="Hornburger P."/>
            <person name="Mueller R.-W."/>
            <person name="Bruemmer F."/>
            <person name="Labrenz M."/>
            <person name="Spormann A.M."/>
            <person name="Op Den Camp H."/>
            <person name="Overmann J."/>
            <person name="Amann R."/>
            <person name="Jetten M.S.M."/>
            <person name="Mascher T."/>
            <person name="Medema M.H."/>
            <person name="Devos D.P."/>
            <person name="Kaster A.-K."/>
            <person name="Ovreas L."/>
            <person name="Rohde M."/>
            <person name="Galperin M.Y."/>
            <person name="Jogler C."/>
        </authorList>
    </citation>
    <scope>NUCLEOTIDE SEQUENCE [LARGE SCALE GENOMIC DNA]</scope>
    <source>
        <strain evidence="1 2">CA85</strain>
    </source>
</reference>
<evidence type="ECO:0000313" key="1">
    <source>
        <dbReference type="EMBL" id="TWT75074.1"/>
    </source>
</evidence>
<organism evidence="1 2">
    <name type="scientific">Allorhodopirellula solitaria</name>
    <dbReference type="NCBI Taxonomy" id="2527987"/>
    <lineage>
        <taxon>Bacteria</taxon>
        <taxon>Pseudomonadati</taxon>
        <taxon>Planctomycetota</taxon>
        <taxon>Planctomycetia</taxon>
        <taxon>Pirellulales</taxon>
        <taxon>Pirellulaceae</taxon>
        <taxon>Allorhodopirellula</taxon>
    </lineage>
</organism>
<evidence type="ECO:0000313" key="2">
    <source>
        <dbReference type="Proteomes" id="UP000318053"/>
    </source>
</evidence>
<protein>
    <submittedName>
        <fullName evidence="1">Uncharacterized protein</fullName>
    </submittedName>
</protein>
<accession>A0A5C5YJK5</accession>
<dbReference type="Proteomes" id="UP000318053">
    <property type="component" value="Unassembled WGS sequence"/>
</dbReference>
<dbReference type="AlphaFoldDB" id="A0A5C5YJK5"/>
<gene>
    <name evidence="1" type="ORF">CA85_03620</name>
</gene>